<reference evidence="4" key="1">
    <citation type="submission" date="2025-08" db="UniProtKB">
        <authorList>
            <consortium name="RefSeq"/>
        </authorList>
    </citation>
    <scope>IDENTIFICATION</scope>
    <source>
        <tissue evidence="4">Muscle</tissue>
    </source>
</reference>
<keyword evidence="3" id="KW-1185">Reference proteome</keyword>
<dbReference type="Pfam" id="PF07716">
    <property type="entry name" value="bZIP_2"/>
    <property type="match status" value="1"/>
</dbReference>
<evidence type="ECO:0000313" key="3">
    <source>
        <dbReference type="Proteomes" id="UP000694941"/>
    </source>
</evidence>
<evidence type="ECO:0000259" key="2">
    <source>
        <dbReference type="PROSITE" id="PS50217"/>
    </source>
</evidence>
<feature type="compositionally biased region" description="Low complexity" evidence="1">
    <location>
        <begin position="209"/>
        <end position="218"/>
    </location>
</feature>
<protein>
    <submittedName>
        <fullName evidence="4">CCAAT/enhancer-binding protein-like</fullName>
    </submittedName>
</protein>
<feature type="domain" description="BZIP" evidence="2">
    <location>
        <begin position="238"/>
        <end position="301"/>
    </location>
</feature>
<dbReference type="PANTHER" id="PTHR23334:SF20">
    <property type="entry name" value="BASIC LEUCINE ZIPPER 24"/>
    <property type="match status" value="1"/>
</dbReference>
<evidence type="ECO:0000313" key="4">
    <source>
        <dbReference type="RefSeq" id="XP_013787194.1"/>
    </source>
</evidence>
<feature type="region of interest" description="Disordered" evidence="1">
    <location>
        <begin position="237"/>
        <end position="270"/>
    </location>
</feature>
<dbReference type="Proteomes" id="UP000694941">
    <property type="component" value="Unplaced"/>
</dbReference>
<dbReference type="InterPro" id="IPR031106">
    <property type="entry name" value="C/EBP"/>
</dbReference>
<name>A0ABM1BRE1_LIMPO</name>
<dbReference type="CDD" id="cd14693">
    <property type="entry name" value="bZIP_CEBP"/>
    <property type="match status" value="1"/>
</dbReference>
<feature type="region of interest" description="Disordered" evidence="1">
    <location>
        <begin position="207"/>
        <end position="226"/>
    </location>
</feature>
<dbReference type="Gene3D" id="1.20.5.170">
    <property type="match status" value="1"/>
</dbReference>
<organism evidence="3 4">
    <name type="scientific">Limulus polyphemus</name>
    <name type="common">Atlantic horseshoe crab</name>
    <dbReference type="NCBI Taxonomy" id="6850"/>
    <lineage>
        <taxon>Eukaryota</taxon>
        <taxon>Metazoa</taxon>
        <taxon>Ecdysozoa</taxon>
        <taxon>Arthropoda</taxon>
        <taxon>Chelicerata</taxon>
        <taxon>Merostomata</taxon>
        <taxon>Xiphosura</taxon>
        <taxon>Limulidae</taxon>
        <taxon>Limulus</taxon>
    </lineage>
</organism>
<proteinExistence type="predicted"/>
<dbReference type="GeneID" id="106471151"/>
<feature type="compositionally biased region" description="Basic and acidic residues" evidence="1">
    <location>
        <begin position="258"/>
        <end position="270"/>
    </location>
</feature>
<dbReference type="SMART" id="SM00338">
    <property type="entry name" value="BRLZ"/>
    <property type="match status" value="1"/>
</dbReference>
<dbReference type="PANTHER" id="PTHR23334">
    <property type="entry name" value="CCAAT/ENHANCER BINDING PROTEIN"/>
    <property type="match status" value="1"/>
</dbReference>
<evidence type="ECO:0000256" key="1">
    <source>
        <dbReference type="SAM" id="MobiDB-lite"/>
    </source>
</evidence>
<accession>A0ABM1BRE1</accession>
<dbReference type="RefSeq" id="XP_013787194.1">
    <property type="nucleotide sequence ID" value="XM_013931740.2"/>
</dbReference>
<dbReference type="PROSITE" id="PS50217">
    <property type="entry name" value="BZIP"/>
    <property type="match status" value="1"/>
</dbReference>
<dbReference type="InterPro" id="IPR046347">
    <property type="entry name" value="bZIP_sf"/>
</dbReference>
<gene>
    <name evidence="4" type="primary">LOC106471151</name>
</gene>
<sequence>MESPYMYDGSLHELEDTKPNVNISSTVAPVTIDCSESDLTELNSPEFSFNLQNFINTKNSRKGCLNSSFFDIFDSAKSPPTSIGTDITPTQLDTIELLAAEQAQSDVASFPVMPHQTTLGTDRYGAELGVNIKQEPIDFDNFDKFLDLGLLGDFSSAKDRLHRLETAVRTTAAVETSTYPRPVTTTASLLDSFDGVGLRQDLGEGMQNSLDSCSSSSSNYRTLPHGKSKCKKLVDKNSEEYRRRRERNNIAVRKSREKAKQRSRETERKVSELVRENDSLRSRVELLTKELSVLRSLLTNVGVPQENVDTEIAKIGQFDRIQARLPNM</sequence>
<dbReference type="InterPro" id="IPR004827">
    <property type="entry name" value="bZIP"/>
</dbReference>
<dbReference type="SUPFAM" id="SSF57959">
    <property type="entry name" value="Leucine zipper domain"/>
    <property type="match status" value="1"/>
</dbReference>